<dbReference type="FunFam" id="3.30.960.10:FF:000001">
    <property type="entry name" value="Eukaryotic peptide chain release factor subunit 1"/>
    <property type="match status" value="1"/>
</dbReference>
<dbReference type="FunFam" id="3.30.420.60:FF:000001">
    <property type="entry name" value="Eukaryotic peptide chain release factor subunit 1"/>
    <property type="match status" value="1"/>
</dbReference>
<comment type="subcellular location">
    <subcellularLocation>
        <location evidence="1">Cytoplasm</location>
    </subcellularLocation>
</comment>
<dbReference type="InterPro" id="IPR005141">
    <property type="entry name" value="eRF1_2"/>
</dbReference>
<dbReference type="InterPro" id="IPR042226">
    <property type="entry name" value="eFR1_2_sf"/>
</dbReference>
<evidence type="ECO:0000313" key="8">
    <source>
        <dbReference type="EMBL" id="TQD78194.1"/>
    </source>
</evidence>
<dbReference type="Pfam" id="PF03463">
    <property type="entry name" value="eRF1_1"/>
    <property type="match status" value="1"/>
</dbReference>
<dbReference type="SMART" id="SM01194">
    <property type="entry name" value="eRF1_1"/>
    <property type="match status" value="1"/>
</dbReference>
<proteinExistence type="inferred from homology"/>
<evidence type="ECO:0000256" key="2">
    <source>
        <dbReference type="ARBA" id="ARBA00005326"/>
    </source>
</evidence>
<keyword evidence="5" id="KW-0648">Protein biosynthesis</keyword>
<accession>A0A540KVE3</accession>
<gene>
    <name evidence="8" type="ORF">C1H46_036266</name>
</gene>
<dbReference type="InterPro" id="IPR029064">
    <property type="entry name" value="Ribosomal_eL30-like_sf"/>
</dbReference>
<name>A0A540KVE3_MALBA</name>
<evidence type="ECO:0000256" key="5">
    <source>
        <dbReference type="ARBA" id="ARBA00022917"/>
    </source>
</evidence>
<comment type="caution">
    <text evidence="8">The sequence shown here is derived from an EMBL/GenBank/DDBJ whole genome shotgun (WGS) entry which is preliminary data.</text>
</comment>
<dbReference type="InterPro" id="IPR005142">
    <property type="entry name" value="eRF1_3"/>
</dbReference>
<dbReference type="Gene3D" id="3.30.420.60">
    <property type="entry name" value="eRF1 domain 2"/>
    <property type="match status" value="1"/>
</dbReference>
<keyword evidence="4" id="KW-0341">Growth regulation</keyword>
<keyword evidence="9" id="KW-1185">Reference proteome</keyword>
<dbReference type="Pfam" id="PF03465">
    <property type="entry name" value="eRF1_3"/>
    <property type="match status" value="1"/>
</dbReference>
<dbReference type="FunFam" id="3.30.1330.30:FF:000006">
    <property type="entry name" value="Peptide chain release factor subunit 1"/>
    <property type="match status" value="1"/>
</dbReference>
<reference evidence="8 9" key="1">
    <citation type="journal article" date="2019" name="G3 (Bethesda)">
        <title>Sequencing of a Wild Apple (Malus baccata) Genome Unravels the Differences Between Cultivated and Wild Apple Species Regarding Disease Resistance and Cold Tolerance.</title>
        <authorList>
            <person name="Chen X."/>
        </authorList>
    </citation>
    <scope>NUCLEOTIDE SEQUENCE [LARGE SCALE GENOMIC DNA]</scope>
    <source>
        <strain evidence="9">cv. Shandingzi</strain>
        <tissue evidence="8">Leaves</tissue>
    </source>
</reference>
<dbReference type="NCBIfam" id="TIGR03676">
    <property type="entry name" value="aRF1_eRF1"/>
    <property type="match status" value="1"/>
</dbReference>
<dbReference type="InterPro" id="IPR005140">
    <property type="entry name" value="eRF1_Pelota-like_N"/>
</dbReference>
<dbReference type="STRING" id="106549.A0A540KVE3"/>
<sequence length="514" mass="57206">MADGHETDKNIEIWKIKKLIKALEAARGNGTSMISLIMPPRDQISRVTKMLGDEFGTASNIKSRVNRQSVLGAITSAQQRLKLYNKVPPNGLVLYTGTIVTDDGKEKKVTIDFEPFRPINASLYLCDNKFHIEALNELLESDDKFGFIVMDGNGTLFGTLSGNTREVLHKFSVDLPKKHGRGGQSALRFARLRMEKRHNYVRKTAELATQFYINPATSQPNVSGLILAGSADFKTELSQSDMFDPRLQAKILNVVDVSYGGENGFNQAIELSAEILSNVKFIQEKKLIGKYFEEISQDTGKYVFGVDDTLKALEMGAVEILIVWESLDINRYVLKNISGEIIVKHFNKEQENNQSNFRDAANADLEVQDKMSLLEWFANEYRRFGCSLEFVTNKSQEGSQFCRGFGGIGGILRYQLDMSALGVVVAAAAPELLTETCSRLIEDITLLSDPEILDLVISSGSQKRQGKSIILDEDTTPRAASFGPRPSEHMLPCIENPMMMLHCGPWGCASHLVM</sequence>
<comment type="function">
    <text evidence="6">Directs the termination of nascent peptide synthesis (translation) in response to the termination codons UAA, UAG and UGA. Modulates plant growth and development.</text>
</comment>
<dbReference type="Gene3D" id="3.30.960.10">
    <property type="entry name" value="eRF1 domain 1"/>
    <property type="match status" value="1"/>
</dbReference>
<comment type="similarity">
    <text evidence="2">Belongs to the eukaryotic release factor 1 family.</text>
</comment>
<protein>
    <recommendedName>
        <fullName evidence="7">eRF1/Pelota-like N-terminal domain-containing protein</fullName>
    </recommendedName>
</protein>
<dbReference type="GO" id="GO:0003747">
    <property type="term" value="F:translation release factor activity"/>
    <property type="evidence" value="ECO:0007669"/>
    <property type="project" value="InterPro"/>
</dbReference>
<dbReference type="SUPFAM" id="SSF55481">
    <property type="entry name" value="N-terminal domain of eukaryotic peptide chain release factor subunit 1, ERF1"/>
    <property type="match status" value="1"/>
</dbReference>
<evidence type="ECO:0000256" key="6">
    <source>
        <dbReference type="ARBA" id="ARBA00045523"/>
    </source>
</evidence>
<dbReference type="EMBL" id="VIEB01000920">
    <property type="protein sequence ID" value="TQD78194.1"/>
    <property type="molecule type" value="Genomic_DNA"/>
</dbReference>
<evidence type="ECO:0000256" key="1">
    <source>
        <dbReference type="ARBA" id="ARBA00004496"/>
    </source>
</evidence>
<evidence type="ECO:0000259" key="7">
    <source>
        <dbReference type="SMART" id="SM01194"/>
    </source>
</evidence>
<evidence type="ECO:0000313" key="9">
    <source>
        <dbReference type="Proteomes" id="UP000315295"/>
    </source>
</evidence>
<feature type="domain" description="eRF1/Pelota-like N-terminal" evidence="7">
    <location>
        <begin position="4"/>
        <end position="140"/>
    </location>
</feature>
<dbReference type="AlphaFoldDB" id="A0A540KVE3"/>
<evidence type="ECO:0000256" key="3">
    <source>
        <dbReference type="ARBA" id="ARBA00022490"/>
    </source>
</evidence>
<dbReference type="Proteomes" id="UP000315295">
    <property type="component" value="Unassembled WGS sequence"/>
</dbReference>
<dbReference type="InterPro" id="IPR024049">
    <property type="entry name" value="eRF1_1_sf"/>
</dbReference>
<organism evidence="8 9">
    <name type="scientific">Malus baccata</name>
    <name type="common">Siberian crab apple</name>
    <name type="synonym">Pyrus baccata</name>
    <dbReference type="NCBI Taxonomy" id="106549"/>
    <lineage>
        <taxon>Eukaryota</taxon>
        <taxon>Viridiplantae</taxon>
        <taxon>Streptophyta</taxon>
        <taxon>Embryophyta</taxon>
        <taxon>Tracheophyta</taxon>
        <taxon>Spermatophyta</taxon>
        <taxon>Magnoliopsida</taxon>
        <taxon>eudicotyledons</taxon>
        <taxon>Gunneridae</taxon>
        <taxon>Pentapetalae</taxon>
        <taxon>rosids</taxon>
        <taxon>fabids</taxon>
        <taxon>Rosales</taxon>
        <taxon>Rosaceae</taxon>
        <taxon>Amygdaloideae</taxon>
        <taxon>Maleae</taxon>
        <taxon>Malus</taxon>
    </lineage>
</organism>
<dbReference type="InterPro" id="IPR004403">
    <property type="entry name" value="Peptide_chain-rel_eRF1/aRF1"/>
</dbReference>
<dbReference type="Gene3D" id="3.30.1330.30">
    <property type="match status" value="1"/>
</dbReference>
<keyword evidence="3" id="KW-0963">Cytoplasm</keyword>
<evidence type="ECO:0000256" key="4">
    <source>
        <dbReference type="ARBA" id="ARBA00022604"/>
    </source>
</evidence>
<dbReference type="Pfam" id="PF03464">
    <property type="entry name" value="eRF1_2"/>
    <property type="match status" value="1"/>
</dbReference>
<dbReference type="SUPFAM" id="SSF55315">
    <property type="entry name" value="L30e-like"/>
    <property type="match status" value="1"/>
</dbReference>
<dbReference type="PANTHER" id="PTHR10113">
    <property type="entry name" value="PEPTIDE CHAIN RELEASE FACTOR SUBUNIT 1"/>
    <property type="match status" value="1"/>
</dbReference>
<dbReference type="GO" id="GO:0005737">
    <property type="term" value="C:cytoplasm"/>
    <property type="evidence" value="ECO:0007669"/>
    <property type="project" value="UniProtKB-SubCell"/>
</dbReference>
<dbReference type="SUPFAM" id="SSF53137">
    <property type="entry name" value="Translational machinery components"/>
    <property type="match status" value="1"/>
</dbReference>